<dbReference type="Proteomes" id="UP001240236">
    <property type="component" value="Unassembled WGS sequence"/>
</dbReference>
<name>A0AAE3VVN3_9ACTN</name>
<dbReference type="EMBL" id="JAUSUZ010000001">
    <property type="protein sequence ID" value="MDQ0364452.1"/>
    <property type="molecule type" value="Genomic_DNA"/>
</dbReference>
<evidence type="ECO:0000313" key="2">
    <source>
        <dbReference type="EMBL" id="MDQ0364452.1"/>
    </source>
</evidence>
<reference evidence="2 3" key="1">
    <citation type="submission" date="2023-07" db="EMBL/GenBank/DDBJ databases">
        <title>Sequencing the genomes of 1000 actinobacteria strains.</title>
        <authorList>
            <person name="Klenk H.-P."/>
        </authorList>
    </citation>
    <scope>NUCLEOTIDE SEQUENCE [LARGE SCALE GENOMIC DNA]</scope>
    <source>
        <strain evidence="2 3">DSM 44709</strain>
    </source>
</reference>
<gene>
    <name evidence="2" type="ORF">J2S42_001121</name>
</gene>
<feature type="region of interest" description="Disordered" evidence="1">
    <location>
        <begin position="175"/>
        <end position="196"/>
    </location>
</feature>
<sequence length="258" mass="26693">MPIFRARCARNSWSGGAAPGPVPHAAQLKLIMDSELGSCETSHRVCSMPAGPNERHLRWPGTRGPPDPDSTTAAPAPGGAARPGPALHGGDAPSLLRGACDATSEISPYLAPPSGGLCRRNPQGWRRRLRAWPAECRGRLVPDVAIFRAWGAVVAGSVVRCEIWTSLAAASIRAKRPPPHLDLQSRTDGRSSQASARLGRAKRAITGDAACTAGVGAGPVACEARATPGMRACTAGIGPGPVACEARGSRAVGVHYRC</sequence>
<feature type="compositionally biased region" description="Low complexity" evidence="1">
    <location>
        <begin position="69"/>
        <end position="90"/>
    </location>
</feature>
<keyword evidence="3" id="KW-1185">Reference proteome</keyword>
<organism evidence="2 3">
    <name type="scientific">Catenuloplanes indicus</name>
    <dbReference type="NCBI Taxonomy" id="137267"/>
    <lineage>
        <taxon>Bacteria</taxon>
        <taxon>Bacillati</taxon>
        <taxon>Actinomycetota</taxon>
        <taxon>Actinomycetes</taxon>
        <taxon>Micromonosporales</taxon>
        <taxon>Micromonosporaceae</taxon>
        <taxon>Catenuloplanes</taxon>
    </lineage>
</organism>
<accession>A0AAE3VVN3</accession>
<comment type="caution">
    <text evidence="2">The sequence shown here is derived from an EMBL/GenBank/DDBJ whole genome shotgun (WGS) entry which is preliminary data.</text>
</comment>
<feature type="region of interest" description="Disordered" evidence="1">
    <location>
        <begin position="42"/>
        <end position="94"/>
    </location>
</feature>
<protein>
    <submittedName>
        <fullName evidence="2">Uncharacterized protein</fullName>
    </submittedName>
</protein>
<proteinExistence type="predicted"/>
<evidence type="ECO:0000256" key="1">
    <source>
        <dbReference type="SAM" id="MobiDB-lite"/>
    </source>
</evidence>
<dbReference type="AlphaFoldDB" id="A0AAE3VVN3"/>
<evidence type="ECO:0000313" key="3">
    <source>
        <dbReference type="Proteomes" id="UP001240236"/>
    </source>
</evidence>